<name>A0A3G3JVC2_9BACL</name>
<feature type="domain" description="Carbohydrate kinase FGGY N-terminal" evidence="4">
    <location>
        <begin position="4"/>
        <end position="234"/>
    </location>
</feature>
<evidence type="ECO:0000256" key="3">
    <source>
        <dbReference type="ARBA" id="ARBA00022777"/>
    </source>
</evidence>
<dbReference type="PIRSF" id="PIRSF000538">
    <property type="entry name" value="GlpK"/>
    <property type="match status" value="1"/>
</dbReference>
<evidence type="ECO:0000313" key="7">
    <source>
        <dbReference type="Proteomes" id="UP000269097"/>
    </source>
</evidence>
<dbReference type="InterPro" id="IPR043129">
    <property type="entry name" value="ATPase_NBD"/>
</dbReference>
<dbReference type="Gene3D" id="3.30.420.40">
    <property type="match status" value="2"/>
</dbReference>
<evidence type="ECO:0000256" key="1">
    <source>
        <dbReference type="ARBA" id="ARBA00009156"/>
    </source>
</evidence>
<evidence type="ECO:0000313" key="6">
    <source>
        <dbReference type="EMBL" id="AYQ72185.1"/>
    </source>
</evidence>
<gene>
    <name evidence="6" type="ORF">EAV92_06140</name>
</gene>
<dbReference type="InterPro" id="IPR018484">
    <property type="entry name" value="FGGY_N"/>
</dbReference>
<dbReference type="InterPro" id="IPR000577">
    <property type="entry name" value="Carb_kinase_FGGY"/>
</dbReference>
<feature type="domain" description="Carbohydrate kinase FGGY C-terminal" evidence="5">
    <location>
        <begin position="244"/>
        <end position="437"/>
    </location>
</feature>
<protein>
    <recommendedName>
        <fullName evidence="8">Carbohydrate kinase FGGY N-terminal domain-containing protein</fullName>
    </recommendedName>
</protein>
<sequence>MNLIGLDIGTTSICGVLMDAATGRVVKALNKPNASNLRSPHDWEFTQDVSSILSAVREIVAELRETAPDIRAIGVTGQMHGILYVDDNGDPVSPLFTWQDQRGNLPADGELTYAERLRRLTGYAVSTGFGMVTHYYHVVNGSVPPRAASLCTIADYIAFKLAGRTKPVTDPTHAASLGVYRLEALAYDVEALSKAGIDPGILPEQAGSGQIIGYTADGIPVAGAIGDNQASFLGSVRDIAKTLLVNIGTGSQISVYSEQYIQAEEIDTRPFPGGGYLLVGASLSGGKSYALLERFFREVCETFAGNDGSTDLFDLMNRLADPTDADESGLKVGTQFYGTRTDPDVRGSIEGIGPANFTPRNLVQGFLEGMIRELRRYYDGFPVSVKERLASIVASGNGIRRNEALRRMLERRFGFPLEMPQYPEEAACGAAVSAGVGCGLYTDYSRSSGEWTNGSRGDHDD</sequence>
<dbReference type="Proteomes" id="UP000269097">
    <property type="component" value="Chromosome"/>
</dbReference>
<evidence type="ECO:0000256" key="2">
    <source>
        <dbReference type="ARBA" id="ARBA00022679"/>
    </source>
</evidence>
<dbReference type="GO" id="GO:0016301">
    <property type="term" value="F:kinase activity"/>
    <property type="evidence" value="ECO:0007669"/>
    <property type="project" value="UniProtKB-KW"/>
</dbReference>
<dbReference type="CDD" id="cd07777">
    <property type="entry name" value="ASKHA_NBD_FGGY_SHK"/>
    <property type="match status" value="1"/>
</dbReference>
<accession>A0A3G3JVC2</accession>
<reference evidence="6 7" key="1">
    <citation type="submission" date="2018-10" db="EMBL/GenBank/DDBJ databases">
        <title>Genome Sequence of Cohnella sp.</title>
        <authorList>
            <person name="Srinivasan S."/>
            <person name="Kim M.K."/>
        </authorList>
    </citation>
    <scope>NUCLEOTIDE SEQUENCE [LARGE SCALE GENOMIC DNA]</scope>
    <source>
        <strain evidence="6 7">18JY8-7</strain>
    </source>
</reference>
<evidence type="ECO:0000259" key="4">
    <source>
        <dbReference type="Pfam" id="PF00370"/>
    </source>
</evidence>
<dbReference type="Pfam" id="PF00370">
    <property type="entry name" value="FGGY_N"/>
    <property type="match status" value="1"/>
</dbReference>
<dbReference type="AlphaFoldDB" id="A0A3G3JVC2"/>
<proteinExistence type="inferred from homology"/>
<dbReference type="KEGG" id="coh:EAV92_06140"/>
<evidence type="ECO:0008006" key="8">
    <source>
        <dbReference type="Google" id="ProtNLM"/>
    </source>
</evidence>
<dbReference type="GO" id="GO:0005975">
    <property type="term" value="P:carbohydrate metabolic process"/>
    <property type="evidence" value="ECO:0007669"/>
    <property type="project" value="InterPro"/>
</dbReference>
<dbReference type="SUPFAM" id="SSF53067">
    <property type="entry name" value="Actin-like ATPase domain"/>
    <property type="match status" value="2"/>
</dbReference>
<organism evidence="6 7">
    <name type="scientific">Cohnella candidum</name>
    <dbReference type="NCBI Taxonomy" id="2674991"/>
    <lineage>
        <taxon>Bacteria</taxon>
        <taxon>Bacillati</taxon>
        <taxon>Bacillota</taxon>
        <taxon>Bacilli</taxon>
        <taxon>Bacillales</taxon>
        <taxon>Paenibacillaceae</taxon>
        <taxon>Cohnella</taxon>
    </lineage>
</organism>
<dbReference type="Pfam" id="PF02782">
    <property type="entry name" value="FGGY_C"/>
    <property type="match status" value="1"/>
</dbReference>
<comment type="similarity">
    <text evidence="1">Belongs to the FGGY kinase family.</text>
</comment>
<dbReference type="PANTHER" id="PTHR43095">
    <property type="entry name" value="SUGAR KINASE"/>
    <property type="match status" value="1"/>
</dbReference>
<evidence type="ECO:0000259" key="5">
    <source>
        <dbReference type="Pfam" id="PF02782"/>
    </source>
</evidence>
<dbReference type="InterPro" id="IPR050406">
    <property type="entry name" value="FGGY_Carb_Kinase"/>
</dbReference>
<keyword evidence="7" id="KW-1185">Reference proteome</keyword>
<keyword evidence="2" id="KW-0808">Transferase</keyword>
<keyword evidence="3" id="KW-0418">Kinase</keyword>
<dbReference type="EMBL" id="CP033433">
    <property type="protein sequence ID" value="AYQ72185.1"/>
    <property type="molecule type" value="Genomic_DNA"/>
</dbReference>
<dbReference type="InterPro" id="IPR018485">
    <property type="entry name" value="FGGY_C"/>
</dbReference>
<dbReference type="PANTHER" id="PTHR43095:SF5">
    <property type="entry name" value="XYLULOSE KINASE"/>
    <property type="match status" value="1"/>
</dbReference>
<dbReference type="RefSeq" id="WP_123040245.1">
    <property type="nucleotide sequence ID" value="NZ_CP033433.1"/>
</dbReference>